<dbReference type="AlphaFoldDB" id="E8T2U5"/>
<evidence type="ECO:0000256" key="1">
    <source>
        <dbReference type="ARBA" id="ARBA00004952"/>
    </source>
</evidence>
<comment type="PTM">
    <text evidence="9">Transiently phosphorylated on a His residue during the reaction cycle. Phosphorylation strongly increases the affinity for substrates and increases the rate of nicotinate D-ribonucleotide production. Dephosphorylation regenerates the low-affinity form of the enzyme, leading to product release.</text>
</comment>
<keyword evidence="12" id="KW-0328">Glycosyltransferase</keyword>
<evidence type="ECO:0000259" key="10">
    <source>
        <dbReference type="Pfam" id="PF04095"/>
    </source>
</evidence>
<dbReference type="SUPFAM" id="SSF51690">
    <property type="entry name" value="Nicotinate/Quinolinate PRTase C-terminal domain-like"/>
    <property type="match status" value="1"/>
</dbReference>
<gene>
    <name evidence="12" type="ordered locus">Theam_1190</name>
</gene>
<name>E8T2U5_THEA1</name>
<dbReference type="OrthoDB" id="9770610at2"/>
<keyword evidence="13" id="KW-1185">Reference proteome</keyword>
<evidence type="ECO:0000259" key="11">
    <source>
        <dbReference type="Pfam" id="PF17767"/>
    </source>
</evidence>
<dbReference type="EC" id="6.3.4.21" evidence="3 9"/>
<dbReference type="InterPro" id="IPR006405">
    <property type="entry name" value="Nic_PRibTrfase_pncB"/>
</dbReference>
<evidence type="ECO:0000256" key="5">
    <source>
        <dbReference type="ARBA" id="ARBA00022598"/>
    </source>
</evidence>
<dbReference type="Pfam" id="PF17767">
    <property type="entry name" value="NAPRTase_N"/>
    <property type="match status" value="1"/>
</dbReference>
<dbReference type="Pfam" id="PF04095">
    <property type="entry name" value="NAPRTase"/>
    <property type="match status" value="1"/>
</dbReference>
<accession>E8T2U5</accession>
<keyword evidence="6 9" id="KW-0662">Pyridine nucleotide biosynthesis</keyword>
<evidence type="ECO:0000256" key="4">
    <source>
        <dbReference type="ARBA" id="ARBA00022553"/>
    </source>
</evidence>
<proteinExistence type="inferred from homology"/>
<comment type="similarity">
    <text evidence="2 9">Belongs to the NAPRTase family.</text>
</comment>
<sequence length="438" mass="48926">MNLSPLVTDLYQLTMMCAYLNSGKTGEAAFELFVRELPKNRNFLVFLGREEILKVVESLRFTPDDIDYLNSLKLFPDWFLDYLKEFEFTGTVYAFKDGELFFPYEPVVRVEAPIHQAQLLETLLMNQLHPLVLIASKAARVVAVSRGKTVVDFSLRRTHGTDAGLKVAKASYAVGFAGTSNVLAGKLYSVPVVGTVAHSFIMAFRSEKEAFRAYLETFPSHSVLIVDTYDPVRGIKRAIEVAKELGVELKGVRIDSGDLVELSKLAREILDREGFRSAKIILSGGLDEYKIDQVLSAGAPVDAFGVGTKVGTSSDAPYVDFVYKLVEVEGRPIMKTSTGKKMYPGRKQVYRDYSTWKDRLTLVTESSPGEPLLEKIVINGSPVISPLSLSRIRERFIELFSRVPAPLKNIYTQVNWLPEVSEGVLKLYKQLEEELLGG</sequence>
<dbReference type="GO" id="GO:0004516">
    <property type="term" value="F:nicotinate phosphoribosyltransferase activity"/>
    <property type="evidence" value="ECO:0007669"/>
    <property type="project" value="UniProtKB-UniRule"/>
</dbReference>
<evidence type="ECO:0000256" key="2">
    <source>
        <dbReference type="ARBA" id="ARBA00010897"/>
    </source>
</evidence>
<evidence type="ECO:0000313" key="13">
    <source>
        <dbReference type="Proteomes" id="UP000006362"/>
    </source>
</evidence>
<feature type="domain" description="Nicotinate/nicotinamide phosphoribosyltransferase" evidence="10">
    <location>
        <begin position="150"/>
        <end position="340"/>
    </location>
</feature>
<dbReference type="InterPro" id="IPR041525">
    <property type="entry name" value="N/Namide_PRibTrfase"/>
</dbReference>
<keyword evidence="4" id="KW-0597">Phosphoprotein</keyword>
<dbReference type="Gene3D" id="3.20.20.70">
    <property type="entry name" value="Aldolase class I"/>
    <property type="match status" value="1"/>
</dbReference>
<feature type="domain" description="Nicotinate phosphoribosyltransferase N-terminal" evidence="11">
    <location>
        <begin position="6"/>
        <end position="127"/>
    </location>
</feature>
<dbReference type="InterPro" id="IPR036068">
    <property type="entry name" value="Nicotinate_pribotase-like_C"/>
</dbReference>
<dbReference type="eggNOG" id="COG1488">
    <property type="taxonomic scope" value="Bacteria"/>
</dbReference>
<reference evidence="12" key="1">
    <citation type="submission" date="2011-01" db="EMBL/GenBank/DDBJ databases">
        <title>Complete sequence of chromosome of Thermovibrio ammonificans HB-1.</title>
        <authorList>
            <consortium name="US DOE Joint Genome Institute"/>
            <person name="Lucas S."/>
            <person name="Copeland A."/>
            <person name="Lapidus A."/>
            <person name="Cheng J.-F."/>
            <person name="Goodwin L."/>
            <person name="Pitluck S."/>
            <person name="Davenport K."/>
            <person name="Detter J.C."/>
            <person name="Han C."/>
            <person name="Tapia R."/>
            <person name="Land M."/>
            <person name="Hauser L."/>
            <person name="Kyrpides N."/>
            <person name="Ivanova N."/>
            <person name="Ovchinnikova G."/>
            <person name="Vetriani C."/>
            <person name="Woyke T."/>
        </authorList>
    </citation>
    <scope>NUCLEOTIDE SEQUENCE [LARGE SCALE GENOMIC DNA]</scope>
    <source>
        <strain evidence="12">HB-1</strain>
    </source>
</reference>
<evidence type="ECO:0000256" key="6">
    <source>
        <dbReference type="ARBA" id="ARBA00022642"/>
    </source>
</evidence>
<dbReference type="PANTHER" id="PTHR11098:SF1">
    <property type="entry name" value="NICOTINATE PHOSPHORIBOSYLTRANSFERASE"/>
    <property type="match status" value="1"/>
</dbReference>
<dbReference type="FunFam" id="3.20.20.70:FF:000076">
    <property type="entry name" value="Nicotinate phosphoribosyltransferase"/>
    <property type="match status" value="1"/>
</dbReference>
<protein>
    <recommendedName>
        <fullName evidence="3 9">Nicotinate phosphoribosyltransferase</fullName>
        <ecNumber evidence="3 9">6.3.4.21</ecNumber>
    </recommendedName>
</protein>
<dbReference type="GO" id="GO:0034355">
    <property type="term" value="P:NAD+ biosynthetic process via the salvage pathway"/>
    <property type="evidence" value="ECO:0007669"/>
    <property type="project" value="TreeGrafter"/>
</dbReference>
<dbReference type="InterPro" id="IPR007229">
    <property type="entry name" value="Nic_PRibTrfase-Fam"/>
</dbReference>
<dbReference type="CDD" id="cd01570">
    <property type="entry name" value="NAPRTase_A"/>
    <property type="match status" value="1"/>
</dbReference>
<dbReference type="InterPro" id="IPR040727">
    <property type="entry name" value="NAPRTase_N"/>
</dbReference>
<dbReference type="InterPro" id="IPR013785">
    <property type="entry name" value="Aldolase_TIM"/>
</dbReference>
<comment type="catalytic activity">
    <reaction evidence="8 9">
        <text>5-phospho-alpha-D-ribose 1-diphosphate + nicotinate + ATP + H2O = nicotinate beta-D-ribonucleotide + ADP + phosphate + diphosphate</text>
        <dbReference type="Rhea" id="RHEA:36163"/>
        <dbReference type="ChEBI" id="CHEBI:15377"/>
        <dbReference type="ChEBI" id="CHEBI:30616"/>
        <dbReference type="ChEBI" id="CHEBI:32544"/>
        <dbReference type="ChEBI" id="CHEBI:33019"/>
        <dbReference type="ChEBI" id="CHEBI:43474"/>
        <dbReference type="ChEBI" id="CHEBI:57502"/>
        <dbReference type="ChEBI" id="CHEBI:58017"/>
        <dbReference type="ChEBI" id="CHEBI:456216"/>
        <dbReference type="EC" id="6.3.4.21"/>
    </reaction>
</comment>
<dbReference type="GO" id="GO:0005829">
    <property type="term" value="C:cytosol"/>
    <property type="evidence" value="ECO:0007669"/>
    <property type="project" value="TreeGrafter"/>
</dbReference>
<dbReference type="PANTHER" id="PTHR11098">
    <property type="entry name" value="NICOTINATE PHOSPHORIBOSYLTRANSFERASE"/>
    <property type="match status" value="1"/>
</dbReference>
<evidence type="ECO:0000313" key="12">
    <source>
        <dbReference type="EMBL" id="ADU97154.1"/>
    </source>
</evidence>
<dbReference type="NCBIfam" id="NF006696">
    <property type="entry name" value="PRK09243.1-3"/>
    <property type="match status" value="1"/>
</dbReference>
<keyword evidence="5 9" id="KW-0436">Ligase</keyword>
<dbReference type="STRING" id="648996.Theam_1190"/>
<dbReference type="HOGENOM" id="CLU_025154_3_1_0"/>
<comment type="function">
    <text evidence="9">Catalyzes the first step in the biosynthesis of NAD from nicotinic acid, the ATP-dependent synthesis of beta-nicotinate D-ribonucleotide from nicotinate and 5-phospho-D-ribose 1-phosphate.</text>
</comment>
<evidence type="ECO:0000256" key="9">
    <source>
        <dbReference type="RuleBase" id="RU365100"/>
    </source>
</evidence>
<keyword evidence="7 9" id="KW-0808">Transferase</keyword>
<evidence type="ECO:0000256" key="3">
    <source>
        <dbReference type="ARBA" id="ARBA00013236"/>
    </source>
</evidence>
<dbReference type="NCBIfam" id="NF009131">
    <property type="entry name" value="PRK12484.1"/>
    <property type="match status" value="1"/>
</dbReference>
<dbReference type="EMBL" id="CP002444">
    <property type="protein sequence ID" value="ADU97154.1"/>
    <property type="molecule type" value="Genomic_DNA"/>
</dbReference>
<organism evidence="12 13">
    <name type="scientific">Thermovibrio ammonificans (strain DSM 15698 / JCM 12110 / HB-1)</name>
    <dbReference type="NCBI Taxonomy" id="648996"/>
    <lineage>
        <taxon>Bacteria</taxon>
        <taxon>Pseudomonadati</taxon>
        <taxon>Aquificota</taxon>
        <taxon>Aquificia</taxon>
        <taxon>Desulfurobacteriales</taxon>
        <taxon>Desulfurobacteriaceae</taxon>
        <taxon>Thermovibrio</taxon>
    </lineage>
</organism>
<dbReference type="GO" id="GO:0047280">
    <property type="term" value="F:nicotinamide phosphoribosyltransferase activity"/>
    <property type="evidence" value="ECO:0007669"/>
    <property type="project" value="UniProtKB-ARBA"/>
</dbReference>
<dbReference type="NCBIfam" id="TIGR01513">
    <property type="entry name" value="NAPRTase_put"/>
    <property type="match status" value="1"/>
</dbReference>
<dbReference type="Gene3D" id="3.20.140.10">
    <property type="entry name" value="nicotinate phosphoribosyltransferase"/>
    <property type="match status" value="1"/>
</dbReference>
<evidence type="ECO:0000256" key="7">
    <source>
        <dbReference type="ARBA" id="ARBA00022679"/>
    </source>
</evidence>
<evidence type="ECO:0000256" key="8">
    <source>
        <dbReference type="ARBA" id="ARBA00048668"/>
    </source>
</evidence>
<dbReference type="Proteomes" id="UP000006362">
    <property type="component" value="Chromosome"/>
</dbReference>
<dbReference type="SUPFAM" id="SSF54675">
    <property type="entry name" value="Nicotinate/Quinolinate PRTase N-terminal domain-like"/>
    <property type="match status" value="1"/>
</dbReference>
<dbReference type="UniPathway" id="UPA00253">
    <property type="reaction ID" value="UER00457"/>
</dbReference>
<dbReference type="PIRSF" id="PIRSF000484">
    <property type="entry name" value="NAPRT"/>
    <property type="match status" value="1"/>
</dbReference>
<dbReference type="KEGG" id="tam:Theam_1190"/>
<comment type="pathway">
    <text evidence="1 9">Cofactor biosynthesis; NAD(+) biosynthesis; nicotinate D-ribonucleotide from nicotinate: step 1/1.</text>
</comment>